<evidence type="ECO:0000256" key="7">
    <source>
        <dbReference type="ARBA" id="ARBA00023251"/>
    </source>
</evidence>
<dbReference type="Gene3D" id="1.20.1250.20">
    <property type="entry name" value="MFS general substrate transporter like domains"/>
    <property type="match status" value="1"/>
</dbReference>
<keyword evidence="6 9" id="KW-0472">Membrane</keyword>
<dbReference type="Pfam" id="PF07690">
    <property type="entry name" value="MFS_1"/>
    <property type="match status" value="1"/>
</dbReference>
<feature type="transmembrane region" description="Helical" evidence="9">
    <location>
        <begin position="337"/>
        <end position="364"/>
    </location>
</feature>
<keyword evidence="3" id="KW-1003">Cell membrane</keyword>
<dbReference type="PRINTS" id="PR01036">
    <property type="entry name" value="TCRTETB"/>
</dbReference>
<feature type="region of interest" description="Disordered" evidence="8">
    <location>
        <begin position="458"/>
        <end position="479"/>
    </location>
</feature>
<dbReference type="InterPro" id="IPR036259">
    <property type="entry name" value="MFS_trans_sf"/>
</dbReference>
<sequence length="479" mass="49172">MVVLDATIVNIALPSAQSDLGISDGNRQWVITAYALAFGGLLLFGGRLADLWGRKKTFVIGLIGFALASALGGAAVNLGMLLGARALQGVFGALLAPAALSLLSVMFTEAQERAKAFGVFGAIAGAGGGVGLILGGVFTEYLNWRWTFFVNIPFAVVAAAGAIAVIHEPAGSRNPSKLDIPGVVLSTLGLVSLVYGFTRAESDGWTSGSTIAMFIAAVVLLAAFVVVESKVKAPLLPLRVLTERNRAGVYLSLGLAAIAMFGLFLFLTYYLQVVKGYKPVTTGLAFLPMIATMIAGSTQIGARLMTRVAPRWLMGPGFLLAGVGMLLLTQIDLGTSYVTGILPGLVVMGLGMGTAFMPAMSLATHGIQPRDAGVASAMVNTSQQVGGAIGTALLNTIAASATTAYATSHMAGAKSVEMLKLQSMVHGYSTAIWWAVGILALSALIAFVAINTGHQGGHTVASGDGEGAEAADSVPVMVH</sequence>
<dbReference type="Proteomes" id="UP000195755">
    <property type="component" value="Chromosome"/>
</dbReference>
<evidence type="ECO:0000256" key="1">
    <source>
        <dbReference type="ARBA" id="ARBA00004651"/>
    </source>
</evidence>
<feature type="transmembrane region" description="Helical" evidence="9">
    <location>
        <begin position="117"/>
        <end position="138"/>
    </location>
</feature>
<feature type="transmembrane region" description="Helical" evidence="9">
    <location>
        <begin position="312"/>
        <end position="331"/>
    </location>
</feature>
<accession>A0A1Z2L5N7</accession>
<evidence type="ECO:0000313" key="12">
    <source>
        <dbReference type="Proteomes" id="UP000195755"/>
    </source>
</evidence>
<feature type="transmembrane region" description="Helical" evidence="9">
    <location>
        <begin position="86"/>
        <end position="105"/>
    </location>
</feature>
<feature type="transmembrane region" description="Helical" evidence="9">
    <location>
        <begin position="431"/>
        <end position="450"/>
    </location>
</feature>
<dbReference type="PROSITE" id="PS50850">
    <property type="entry name" value="MFS"/>
    <property type="match status" value="1"/>
</dbReference>
<dbReference type="InterPro" id="IPR020846">
    <property type="entry name" value="MFS_dom"/>
</dbReference>
<keyword evidence="4 9" id="KW-0812">Transmembrane</keyword>
<feature type="compositionally biased region" description="Low complexity" evidence="8">
    <location>
        <begin position="460"/>
        <end position="479"/>
    </location>
</feature>
<feature type="transmembrane region" description="Helical" evidence="9">
    <location>
        <begin position="283"/>
        <end position="300"/>
    </location>
</feature>
<proteinExistence type="predicted"/>
<feature type="transmembrane region" description="Helical" evidence="9">
    <location>
        <begin position="204"/>
        <end position="227"/>
    </location>
</feature>
<evidence type="ECO:0000256" key="8">
    <source>
        <dbReference type="SAM" id="MobiDB-lite"/>
    </source>
</evidence>
<evidence type="ECO:0000256" key="9">
    <source>
        <dbReference type="SAM" id="Phobius"/>
    </source>
</evidence>
<evidence type="ECO:0000256" key="4">
    <source>
        <dbReference type="ARBA" id="ARBA00022692"/>
    </source>
</evidence>
<dbReference type="SUPFAM" id="SSF103473">
    <property type="entry name" value="MFS general substrate transporter"/>
    <property type="match status" value="1"/>
</dbReference>
<feature type="transmembrane region" description="Helical" evidence="9">
    <location>
        <begin position="58"/>
        <end position="80"/>
    </location>
</feature>
<feature type="domain" description="Major facilitator superfamily (MFS) profile" evidence="10">
    <location>
        <begin position="1"/>
        <end position="454"/>
    </location>
</feature>
<evidence type="ECO:0000259" key="10">
    <source>
        <dbReference type="PROSITE" id="PS50850"/>
    </source>
</evidence>
<keyword evidence="7" id="KW-0046">Antibiotic resistance</keyword>
<evidence type="ECO:0000313" key="11">
    <source>
        <dbReference type="EMBL" id="ARZ69600.1"/>
    </source>
</evidence>
<feature type="transmembrane region" description="Helical" evidence="9">
    <location>
        <begin position="178"/>
        <end position="198"/>
    </location>
</feature>
<dbReference type="PANTHER" id="PTHR42718">
    <property type="entry name" value="MAJOR FACILITATOR SUPERFAMILY MULTIDRUG TRANSPORTER MFSC"/>
    <property type="match status" value="1"/>
</dbReference>
<dbReference type="InterPro" id="IPR011701">
    <property type="entry name" value="MFS"/>
</dbReference>
<dbReference type="GO" id="GO:0022857">
    <property type="term" value="F:transmembrane transporter activity"/>
    <property type="evidence" value="ECO:0007669"/>
    <property type="project" value="InterPro"/>
</dbReference>
<feature type="transmembrane region" description="Helical" evidence="9">
    <location>
        <begin position="144"/>
        <end position="166"/>
    </location>
</feature>
<dbReference type="NCBIfam" id="TIGR00711">
    <property type="entry name" value="efflux_EmrB"/>
    <property type="match status" value="1"/>
</dbReference>
<keyword evidence="5 9" id="KW-1133">Transmembrane helix</keyword>
<dbReference type="GO" id="GO:0005886">
    <property type="term" value="C:plasma membrane"/>
    <property type="evidence" value="ECO:0007669"/>
    <property type="project" value="UniProtKB-SubCell"/>
</dbReference>
<evidence type="ECO:0000256" key="6">
    <source>
        <dbReference type="ARBA" id="ARBA00023136"/>
    </source>
</evidence>
<organism evidence="11 12">
    <name type="scientific">Streptomyces albireticuli</name>
    <dbReference type="NCBI Taxonomy" id="1940"/>
    <lineage>
        <taxon>Bacteria</taxon>
        <taxon>Bacillati</taxon>
        <taxon>Actinomycetota</taxon>
        <taxon>Actinomycetes</taxon>
        <taxon>Kitasatosporales</taxon>
        <taxon>Streptomycetaceae</taxon>
        <taxon>Streptomyces</taxon>
    </lineage>
</organism>
<dbReference type="AlphaFoldDB" id="A0A1Z2L5N7"/>
<dbReference type="CDD" id="cd17321">
    <property type="entry name" value="MFS_MMR_MDR_like"/>
    <property type="match status" value="1"/>
</dbReference>
<keyword evidence="2" id="KW-0813">Transport</keyword>
<feature type="transmembrane region" description="Helical" evidence="9">
    <location>
        <begin position="29"/>
        <end position="46"/>
    </location>
</feature>
<gene>
    <name evidence="11" type="ORF">SMD11_3986</name>
</gene>
<reference evidence="11 12" key="1">
    <citation type="submission" date="2017-06" db="EMBL/GenBank/DDBJ databases">
        <title>Streptomyces albireticuli Genome sequencing and assembly.</title>
        <authorList>
            <person name="Wang Y."/>
            <person name="Du B."/>
            <person name="Ding Y."/>
            <person name="Liu H."/>
            <person name="Hou Q."/>
            <person name="Liu K."/>
            <person name="Yao L."/>
            <person name="Wang C."/>
        </authorList>
    </citation>
    <scope>NUCLEOTIDE SEQUENCE [LARGE SCALE GENOMIC DNA]</scope>
    <source>
        <strain evidence="11 12">MDJK11</strain>
    </source>
</reference>
<feature type="transmembrane region" description="Helical" evidence="9">
    <location>
        <begin position="385"/>
        <end position="411"/>
    </location>
</feature>
<dbReference type="Gene3D" id="1.20.1720.10">
    <property type="entry name" value="Multidrug resistance protein D"/>
    <property type="match status" value="1"/>
</dbReference>
<feature type="transmembrane region" description="Helical" evidence="9">
    <location>
        <begin position="248"/>
        <end position="271"/>
    </location>
</feature>
<comment type="subcellular location">
    <subcellularLocation>
        <location evidence="1">Cell membrane</location>
        <topology evidence="1">Multi-pass membrane protein</topology>
    </subcellularLocation>
</comment>
<evidence type="ECO:0000256" key="2">
    <source>
        <dbReference type="ARBA" id="ARBA00022448"/>
    </source>
</evidence>
<dbReference type="EMBL" id="CP021744">
    <property type="protein sequence ID" value="ARZ69600.1"/>
    <property type="molecule type" value="Genomic_DNA"/>
</dbReference>
<dbReference type="InterPro" id="IPR004638">
    <property type="entry name" value="EmrB-like"/>
</dbReference>
<dbReference type="KEGG" id="salj:SMD11_3986"/>
<evidence type="ECO:0000256" key="3">
    <source>
        <dbReference type="ARBA" id="ARBA00022475"/>
    </source>
</evidence>
<dbReference type="InterPro" id="IPR005829">
    <property type="entry name" value="Sugar_transporter_CS"/>
</dbReference>
<name>A0A1Z2L5N7_9ACTN</name>
<evidence type="ECO:0000256" key="5">
    <source>
        <dbReference type="ARBA" id="ARBA00022989"/>
    </source>
</evidence>
<dbReference type="GO" id="GO:0046677">
    <property type="term" value="P:response to antibiotic"/>
    <property type="evidence" value="ECO:0007669"/>
    <property type="project" value="UniProtKB-KW"/>
</dbReference>
<protein>
    <submittedName>
        <fullName evidence="11">Puromycin resistance protein pur8</fullName>
    </submittedName>
</protein>
<dbReference type="PROSITE" id="PS00216">
    <property type="entry name" value="SUGAR_TRANSPORT_1"/>
    <property type="match status" value="1"/>
</dbReference>
<dbReference type="PANTHER" id="PTHR42718:SF46">
    <property type="entry name" value="BLR6921 PROTEIN"/>
    <property type="match status" value="1"/>
</dbReference>